<dbReference type="RefSeq" id="WP_194117340.1">
    <property type="nucleotide sequence ID" value="NZ_JADFUA010000013.1"/>
</dbReference>
<dbReference type="InterPro" id="IPR043128">
    <property type="entry name" value="Rev_trsase/Diguanyl_cyclase"/>
</dbReference>
<name>A0A8J7G3L9_9NEIS</name>
<feature type="domain" description="GGDEF" evidence="6">
    <location>
        <begin position="354"/>
        <end position="507"/>
    </location>
</feature>
<accession>A0A8J7G3L9</accession>
<dbReference type="SUPFAM" id="SSF48452">
    <property type="entry name" value="TPR-like"/>
    <property type="match status" value="2"/>
</dbReference>
<dbReference type="SMART" id="SM00028">
    <property type="entry name" value="TPR"/>
    <property type="match status" value="5"/>
</dbReference>
<proteinExistence type="inferred from homology"/>
<dbReference type="EMBL" id="JADFUA010000013">
    <property type="protein sequence ID" value="MBE9610793.1"/>
    <property type="molecule type" value="Genomic_DNA"/>
</dbReference>
<dbReference type="Proteomes" id="UP000604481">
    <property type="component" value="Unassembled WGS sequence"/>
</dbReference>
<keyword evidence="3" id="KW-0677">Repeat</keyword>
<dbReference type="GO" id="GO:0005737">
    <property type="term" value="C:cytoplasm"/>
    <property type="evidence" value="ECO:0007669"/>
    <property type="project" value="UniProtKB-SubCell"/>
</dbReference>
<keyword evidence="8" id="KW-1185">Reference proteome</keyword>
<dbReference type="PANTHER" id="PTHR46630:SF1">
    <property type="entry name" value="TETRATRICOPEPTIDE REPEAT PROTEIN 29"/>
    <property type="match status" value="1"/>
</dbReference>
<evidence type="ECO:0000256" key="4">
    <source>
        <dbReference type="ARBA" id="ARBA00022803"/>
    </source>
</evidence>
<keyword evidence="4" id="KW-0802">TPR repeat</keyword>
<evidence type="ECO:0000256" key="5">
    <source>
        <dbReference type="ARBA" id="ARBA00038253"/>
    </source>
</evidence>
<comment type="similarity">
    <text evidence="5">Belongs to the Rap family.</text>
</comment>
<evidence type="ECO:0000256" key="2">
    <source>
        <dbReference type="ARBA" id="ARBA00022490"/>
    </source>
</evidence>
<dbReference type="Gene3D" id="3.30.70.270">
    <property type="match status" value="1"/>
</dbReference>
<reference evidence="7 8" key="1">
    <citation type="submission" date="2020-10" db="EMBL/GenBank/DDBJ databases">
        <title>The genome sequence of Chitinilyticum litopenaei 4Y14.</title>
        <authorList>
            <person name="Liu Y."/>
        </authorList>
    </citation>
    <scope>NUCLEOTIDE SEQUENCE [LARGE SCALE GENOMIC DNA]</scope>
    <source>
        <strain evidence="7 8">4Y14</strain>
    </source>
</reference>
<dbReference type="SUPFAM" id="SSF55073">
    <property type="entry name" value="Nucleotide cyclase"/>
    <property type="match status" value="1"/>
</dbReference>
<dbReference type="InterPro" id="IPR019734">
    <property type="entry name" value="TPR_rpt"/>
</dbReference>
<organism evidence="7 8">
    <name type="scientific">Chitinilyticum piscinae</name>
    <dbReference type="NCBI Taxonomy" id="2866724"/>
    <lineage>
        <taxon>Bacteria</taxon>
        <taxon>Pseudomonadati</taxon>
        <taxon>Pseudomonadota</taxon>
        <taxon>Betaproteobacteria</taxon>
        <taxon>Neisseriales</taxon>
        <taxon>Chitinibacteraceae</taxon>
        <taxon>Chitinilyticum</taxon>
    </lineage>
</organism>
<dbReference type="Gene3D" id="1.25.40.10">
    <property type="entry name" value="Tetratricopeptide repeat domain"/>
    <property type="match status" value="2"/>
</dbReference>
<protein>
    <submittedName>
        <fullName evidence="7">Diguanylate cyclase</fullName>
    </submittedName>
</protein>
<evidence type="ECO:0000313" key="7">
    <source>
        <dbReference type="EMBL" id="MBE9610793.1"/>
    </source>
</evidence>
<evidence type="ECO:0000256" key="3">
    <source>
        <dbReference type="ARBA" id="ARBA00022737"/>
    </source>
</evidence>
<keyword evidence="2" id="KW-0963">Cytoplasm</keyword>
<dbReference type="Pfam" id="PF00990">
    <property type="entry name" value="GGDEF"/>
    <property type="match status" value="1"/>
</dbReference>
<sequence>MAVEEQIFQLLHQARTETRTGSASKAGLLVDRAEQLLGMQNLPLLEAAIHLERARIAWGLVHYPEGLQHIRKVLALSEDAPLLRAEALSLQALLHNAQGNYSKALEGWVTCLEEAGTTASPDLYIEAYLGIGHYYLYDNQPAQAQLYHSYALHLAEQHTDRHLRLKAALFLLFDLMQAERAEEAMQVLQIARACEAEDTDPAWRGEIHHYAAAALLSLGRLDEAEHELQQSLQINMREQLLWGETQNRMLLARLYQAQGKLAQAGGTLETAIAIASSFDQGFLLQQVCRQLVDLRESTGDFASALAAHESYHRFAVNHRRQLKRNRTQLTPARLAQLDLRLQLVKSRYDLALLKQRGLRQLDNQDGTDILTGLPRRVVLENLLQQWLQQQRSEHITLQLWQINGLTAFNEIHGISSGDQLLQRCASLLQEAARQFRGEALRFSGSSLLLITDRKAADAAARHLQEWIPQLRWQHADVFVTHSLTVTDWNPAEPAGRQLLGRPADWFWPAGTGVPGC</sequence>
<evidence type="ECO:0000256" key="1">
    <source>
        <dbReference type="ARBA" id="ARBA00004496"/>
    </source>
</evidence>
<dbReference type="InterPro" id="IPR000160">
    <property type="entry name" value="GGDEF_dom"/>
</dbReference>
<evidence type="ECO:0000259" key="6">
    <source>
        <dbReference type="SMART" id="SM00267"/>
    </source>
</evidence>
<dbReference type="InterPro" id="IPR051476">
    <property type="entry name" value="Bac_ResReg_Asp_Phosphatase"/>
</dbReference>
<dbReference type="AlphaFoldDB" id="A0A8J7G3L9"/>
<comment type="subcellular location">
    <subcellularLocation>
        <location evidence="1">Cytoplasm</location>
    </subcellularLocation>
</comment>
<dbReference type="SMART" id="SM00267">
    <property type="entry name" value="GGDEF"/>
    <property type="match status" value="1"/>
</dbReference>
<evidence type="ECO:0000313" key="8">
    <source>
        <dbReference type="Proteomes" id="UP000604481"/>
    </source>
</evidence>
<gene>
    <name evidence="7" type="ORF">INR99_15745</name>
</gene>
<dbReference type="InterPro" id="IPR011990">
    <property type="entry name" value="TPR-like_helical_dom_sf"/>
</dbReference>
<dbReference type="InterPro" id="IPR029787">
    <property type="entry name" value="Nucleotide_cyclase"/>
</dbReference>
<dbReference type="PANTHER" id="PTHR46630">
    <property type="entry name" value="TETRATRICOPEPTIDE REPEAT PROTEIN 29"/>
    <property type="match status" value="1"/>
</dbReference>
<comment type="caution">
    <text evidence="7">The sequence shown here is derived from an EMBL/GenBank/DDBJ whole genome shotgun (WGS) entry which is preliminary data.</text>
</comment>